<evidence type="ECO:0000313" key="2">
    <source>
        <dbReference type="EMBL" id="QKE92135.1"/>
    </source>
</evidence>
<feature type="transmembrane region" description="Helical" evidence="1">
    <location>
        <begin position="148"/>
        <end position="169"/>
    </location>
</feature>
<dbReference type="PANTHER" id="PTHR43044">
    <property type="match status" value="1"/>
</dbReference>
<dbReference type="RefSeq" id="WP_172443504.1">
    <property type="nucleotide sequence ID" value="NZ_CP053708.1"/>
</dbReference>
<sequence>MLILGTGLVLLLVLLVVGLAGVRVMPSYLSAWLFVMSVPMGALLLVSGLEALGTQAMPASDHSPTLATLLPPLQMLLPLLPVVAMCGLPILLLSPTLYDPAAWPAGGIGRGWFAHGPFSVRMVVFLAAWSVLALLFSVPARSGSRPGLAGFTFAIVLVTGTLAAFDWTMAVQPGIASSSFGLLVLAGGAVSAVAVASLLPVPGSRSFAIPLLSMLAIWMFLHFSQFLVIWSANKPDEATWYLQRIGGFGAVWLWFATLMFVLALVLLLPNREAWRRPVTIVASLALLVRLLESFWLITPAFRGSFSVSIVDVLAVCGLVAVVVGVRIGGWLPAGRGHRHVRT</sequence>
<feature type="transmembrane region" description="Helical" evidence="1">
    <location>
        <begin position="245"/>
        <end position="268"/>
    </location>
</feature>
<keyword evidence="3" id="KW-1185">Reference proteome</keyword>
<feature type="transmembrane region" description="Helical" evidence="1">
    <location>
        <begin position="175"/>
        <end position="199"/>
    </location>
</feature>
<protein>
    <submittedName>
        <fullName evidence="2">Uncharacterized protein</fullName>
    </submittedName>
</protein>
<feature type="transmembrane region" description="Helical" evidence="1">
    <location>
        <begin position="118"/>
        <end position="136"/>
    </location>
</feature>
<evidence type="ECO:0000313" key="3">
    <source>
        <dbReference type="Proteomes" id="UP000500767"/>
    </source>
</evidence>
<proteinExistence type="predicted"/>
<feature type="transmembrane region" description="Helical" evidence="1">
    <location>
        <begin position="309"/>
        <end position="331"/>
    </location>
</feature>
<accession>A0A6M8HVE8</accession>
<dbReference type="AlphaFoldDB" id="A0A6M8HVE8"/>
<organism evidence="2 3">
    <name type="scientific">Lichenicola cladoniae</name>
    <dbReference type="NCBI Taxonomy" id="1484109"/>
    <lineage>
        <taxon>Bacteria</taxon>
        <taxon>Pseudomonadati</taxon>
        <taxon>Pseudomonadota</taxon>
        <taxon>Alphaproteobacteria</taxon>
        <taxon>Acetobacterales</taxon>
        <taxon>Acetobacteraceae</taxon>
        <taxon>Lichenicola</taxon>
    </lineage>
</organism>
<evidence type="ECO:0000256" key="1">
    <source>
        <dbReference type="SAM" id="Phobius"/>
    </source>
</evidence>
<dbReference type="EMBL" id="CP053708">
    <property type="protein sequence ID" value="QKE92135.1"/>
    <property type="molecule type" value="Genomic_DNA"/>
</dbReference>
<feature type="transmembrane region" description="Helical" evidence="1">
    <location>
        <begin position="211"/>
        <end position="233"/>
    </location>
</feature>
<feature type="transmembrane region" description="Helical" evidence="1">
    <location>
        <begin position="280"/>
        <end position="297"/>
    </location>
</feature>
<feature type="transmembrane region" description="Helical" evidence="1">
    <location>
        <begin position="30"/>
        <end position="52"/>
    </location>
</feature>
<gene>
    <name evidence="2" type="ORF">HN018_20720</name>
</gene>
<reference evidence="2 3" key="1">
    <citation type="journal article" date="2014" name="World J. Microbiol. Biotechnol.">
        <title>Biodiversity and physiological characteristics of Antarctic and Arctic lichens-associated bacteria.</title>
        <authorList>
            <person name="Lee Y.M."/>
            <person name="Kim E.H."/>
            <person name="Lee H.K."/>
            <person name="Hong S.G."/>
        </authorList>
    </citation>
    <scope>NUCLEOTIDE SEQUENCE [LARGE SCALE GENOMIC DNA]</scope>
    <source>
        <strain evidence="2 3">PAMC 26569</strain>
    </source>
</reference>
<name>A0A6M8HVE8_9PROT</name>
<dbReference type="Proteomes" id="UP000500767">
    <property type="component" value="Chromosome"/>
</dbReference>
<dbReference type="KEGG" id="lck:HN018_20720"/>
<dbReference type="PANTHER" id="PTHR43044:SF1">
    <property type="entry name" value="QUINOL:CYTOCHROME C OXIDOREDUCTASE QUINONE-BINDING SUBUNIT 2"/>
    <property type="match status" value="1"/>
</dbReference>
<feature type="transmembrane region" description="Helical" evidence="1">
    <location>
        <begin position="73"/>
        <end position="98"/>
    </location>
</feature>
<keyword evidence="1" id="KW-1133">Transmembrane helix</keyword>
<keyword evidence="1" id="KW-0472">Membrane</keyword>
<keyword evidence="1" id="KW-0812">Transmembrane</keyword>